<keyword evidence="3" id="KW-1185">Reference proteome</keyword>
<dbReference type="AlphaFoldDB" id="A0A1W2TE93"/>
<name>A0A1W2TE93_ROSNE</name>
<dbReference type="EMBL" id="DF977463">
    <property type="protein sequence ID" value="GAP86330.2"/>
    <property type="molecule type" value="Genomic_DNA"/>
</dbReference>
<evidence type="ECO:0000313" key="2">
    <source>
        <dbReference type="EMBL" id="GAP86330.2"/>
    </source>
</evidence>
<accession>A0A1W2TE93</accession>
<feature type="region of interest" description="Disordered" evidence="1">
    <location>
        <begin position="1"/>
        <end position="20"/>
    </location>
</feature>
<gene>
    <name evidence="2" type="ORF">SAMD00023353_1800800</name>
</gene>
<organism evidence="2">
    <name type="scientific">Rosellinia necatrix</name>
    <name type="common">White root-rot fungus</name>
    <dbReference type="NCBI Taxonomy" id="77044"/>
    <lineage>
        <taxon>Eukaryota</taxon>
        <taxon>Fungi</taxon>
        <taxon>Dikarya</taxon>
        <taxon>Ascomycota</taxon>
        <taxon>Pezizomycotina</taxon>
        <taxon>Sordariomycetes</taxon>
        <taxon>Xylariomycetidae</taxon>
        <taxon>Xylariales</taxon>
        <taxon>Xylariaceae</taxon>
        <taxon>Rosellinia</taxon>
    </lineage>
</organism>
<proteinExistence type="predicted"/>
<evidence type="ECO:0000256" key="1">
    <source>
        <dbReference type="SAM" id="MobiDB-lite"/>
    </source>
</evidence>
<dbReference type="OrthoDB" id="4748578at2759"/>
<reference evidence="2" key="1">
    <citation type="submission" date="2016-03" db="EMBL/GenBank/DDBJ databases">
        <title>Draft genome sequence of Rosellinia necatrix.</title>
        <authorList>
            <person name="Kanematsu S."/>
        </authorList>
    </citation>
    <scope>NUCLEOTIDE SEQUENCE [LARGE SCALE GENOMIC DNA]</scope>
    <source>
        <strain evidence="2">W97</strain>
    </source>
</reference>
<sequence length="166" mass="18405">MNTNDARNAEGVQATQDDVSPNQLHTVYPARLFHLLWHGTTIMPNRPLQQGLAYSYAVTISVSLGGIGFLDPNLPLPIDISFDGNAMLSRFDNLYKANEHALIRSHRIRMELEALQGTWDAFDQKVNGRGGVLIAGQFNGGGVFIMRAEQWIVRASDCSIVTKDTY</sequence>
<dbReference type="Proteomes" id="UP000054516">
    <property type="component" value="Unassembled WGS sequence"/>
</dbReference>
<protein>
    <submittedName>
        <fullName evidence="2">Uncharacterized protein</fullName>
    </submittedName>
</protein>
<evidence type="ECO:0000313" key="3">
    <source>
        <dbReference type="Proteomes" id="UP000054516"/>
    </source>
</evidence>